<proteinExistence type="predicted"/>
<reference evidence="1" key="1">
    <citation type="journal article" date="2014" name="Front. Microbiol.">
        <title>High frequency of phylogenetically diverse reductive dehalogenase-homologous genes in deep subseafloor sedimentary metagenomes.</title>
        <authorList>
            <person name="Kawai M."/>
            <person name="Futagami T."/>
            <person name="Toyoda A."/>
            <person name="Takaki Y."/>
            <person name="Nishi S."/>
            <person name="Hori S."/>
            <person name="Arai W."/>
            <person name="Tsubouchi T."/>
            <person name="Morono Y."/>
            <person name="Uchiyama I."/>
            <person name="Ito T."/>
            <person name="Fujiyama A."/>
            <person name="Inagaki F."/>
            <person name="Takami H."/>
        </authorList>
    </citation>
    <scope>NUCLEOTIDE SEQUENCE</scope>
    <source>
        <strain evidence="1">Expedition CK06-06</strain>
    </source>
</reference>
<sequence length="241" mass="29062">NMNKYPFLKNLEFEDIEEHIELFCEKKTDDGYQVRGQVFALPELNLMPDEYHEVWEIQYFDDFEEEIKDYKIYLITILVLTNYVYQKRLKDEIIEKKYFNPEFGFLGNNEYEFSPFLQYYKKLKNTPMTIDMSEIKLKDSYISNLTKQGKDIILLDIDFGIFSPSLESPSQSYSSKKIYPFLVEHYSDYSSKEVLTFANFFVDSIHKTLYDVFNYRDISRYKYNEILMTIGNLGYEWINKK</sequence>
<gene>
    <name evidence="1" type="ORF">S01H1_74194</name>
</gene>
<name>X0WW53_9ZZZZ</name>
<dbReference type="AlphaFoldDB" id="X0WW53"/>
<feature type="non-terminal residue" evidence="1">
    <location>
        <position position="241"/>
    </location>
</feature>
<organism evidence="1">
    <name type="scientific">marine sediment metagenome</name>
    <dbReference type="NCBI Taxonomy" id="412755"/>
    <lineage>
        <taxon>unclassified sequences</taxon>
        <taxon>metagenomes</taxon>
        <taxon>ecological metagenomes</taxon>
    </lineage>
</organism>
<comment type="caution">
    <text evidence="1">The sequence shown here is derived from an EMBL/GenBank/DDBJ whole genome shotgun (WGS) entry which is preliminary data.</text>
</comment>
<evidence type="ECO:0000313" key="1">
    <source>
        <dbReference type="EMBL" id="GAG34920.1"/>
    </source>
</evidence>
<accession>X0WW53</accession>
<feature type="non-terminal residue" evidence="1">
    <location>
        <position position="1"/>
    </location>
</feature>
<protein>
    <submittedName>
        <fullName evidence="1">Uncharacterized protein</fullName>
    </submittedName>
</protein>
<dbReference type="EMBL" id="BARS01049615">
    <property type="protein sequence ID" value="GAG34920.1"/>
    <property type="molecule type" value="Genomic_DNA"/>
</dbReference>